<dbReference type="AlphaFoldDB" id="A0A4C1Z3D8"/>
<dbReference type="EMBL" id="BGZK01001605">
    <property type="protein sequence ID" value="GBP83116.1"/>
    <property type="molecule type" value="Genomic_DNA"/>
</dbReference>
<evidence type="ECO:0000313" key="1">
    <source>
        <dbReference type="EMBL" id="GBP83116.1"/>
    </source>
</evidence>
<evidence type="ECO:0000313" key="2">
    <source>
        <dbReference type="Proteomes" id="UP000299102"/>
    </source>
</evidence>
<protein>
    <submittedName>
        <fullName evidence="1">Uncharacterized protein</fullName>
    </submittedName>
</protein>
<name>A0A4C1Z3D8_EUMVA</name>
<organism evidence="1 2">
    <name type="scientific">Eumeta variegata</name>
    <name type="common">Bagworm moth</name>
    <name type="synonym">Eumeta japonica</name>
    <dbReference type="NCBI Taxonomy" id="151549"/>
    <lineage>
        <taxon>Eukaryota</taxon>
        <taxon>Metazoa</taxon>
        <taxon>Ecdysozoa</taxon>
        <taxon>Arthropoda</taxon>
        <taxon>Hexapoda</taxon>
        <taxon>Insecta</taxon>
        <taxon>Pterygota</taxon>
        <taxon>Neoptera</taxon>
        <taxon>Endopterygota</taxon>
        <taxon>Lepidoptera</taxon>
        <taxon>Glossata</taxon>
        <taxon>Ditrysia</taxon>
        <taxon>Tineoidea</taxon>
        <taxon>Psychidae</taxon>
        <taxon>Oiketicinae</taxon>
        <taxon>Eumeta</taxon>
    </lineage>
</organism>
<comment type="caution">
    <text evidence="1">The sequence shown here is derived from an EMBL/GenBank/DDBJ whole genome shotgun (WGS) entry which is preliminary data.</text>
</comment>
<proteinExistence type="predicted"/>
<reference evidence="1 2" key="1">
    <citation type="journal article" date="2019" name="Commun. Biol.">
        <title>The bagworm genome reveals a unique fibroin gene that provides high tensile strength.</title>
        <authorList>
            <person name="Kono N."/>
            <person name="Nakamura H."/>
            <person name="Ohtoshi R."/>
            <person name="Tomita M."/>
            <person name="Numata K."/>
            <person name="Arakawa K."/>
        </authorList>
    </citation>
    <scope>NUCLEOTIDE SEQUENCE [LARGE SCALE GENOMIC DNA]</scope>
</reference>
<sequence>MVVTRRASDGSRRAPASARSIVPFTETRTEVSYNSCTLLCDMMSATLGGGTHAAGSSVESANNVVCLNGRVFCRFQRELFCGDLPEKSDKPEPDSRKF</sequence>
<keyword evidence="2" id="KW-1185">Reference proteome</keyword>
<gene>
    <name evidence="1" type="ORF">EVAR_61276_1</name>
</gene>
<dbReference type="Proteomes" id="UP000299102">
    <property type="component" value="Unassembled WGS sequence"/>
</dbReference>
<accession>A0A4C1Z3D8</accession>